<dbReference type="Proteomes" id="UP000432015">
    <property type="component" value="Unassembled WGS sequence"/>
</dbReference>
<keyword evidence="4" id="KW-1185">Reference proteome</keyword>
<evidence type="ECO:0000313" key="4">
    <source>
        <dbReference type="Proteomes" id="UP000432015"/>
    </source>
</evidence>
<dbReference type="AlphaFoldDB" id="A0A7K1L7V9"/>
<dbReference type="InterPro" id="IPR055170">
    <property type="entry name" value="GFO_IDH_MocA-like_dom"/>
</dbReference>
<dbReference type="InterPro" id="IPR000683">
    <property type="entry name" value="Gfo/Idh/MocA-like_OxRdtase_N"/>
</dbReference>
<dbReference type="GO" id="GO:0000166">
    <property type="term" value="F:nucleotide binding"/>
    <property type="evidence" value="ECO:0007669"/>
    <property type="project" value="InterPro"/>
</dbReference>
<dbReference type="Gene3D" id="3.30.360.10">
    <property type="entry name" value="Dihydrodipicolinate Reductase, domain 2"/>
    <property type="match status" value="1"/>
</dbReference>
<dbReference type="EMBL" id="WOFH01000011">
    <property type="protein sequence ID" value="MUN40531.1"/>
    <property type="molecule type" value="Genomic_DNA"/>
</dbReference>
<evidence type="ECO:0008006" key="5">
    <source>
        <dbReference type="Google" id="ProtNLM"/>
    </source>
</evidence>
<name>A0A7K1L7V9_9ACTN</name>
<comment type="caution">
    <text evidence="3">The sequence shown here is derived from an EMBL/GenBank/DDBJ whole genome shotgun (WGS) entry which is preliminary data.</text>
</comment>
<dbReference type="PANTHER" id="PTHR43249:SF1">
    <property type="entry name" value="D-GLUCOSIDE 3-DEHYDROGENASE"/>
    <property type="match status" value="1"/>
</dbReference>
<evidence type="ECO:0000313" key="3">
    <source>
        <dbReference type="EMBL" id="MUN40531.1"/>
    </source>
</evidence>
<feature type="domain" description="Gfo/Idh/MocA-like oxidoreductase N-terminal" evidence="1">
    <location>
        <begin position="43"/>
        <end position="154"/>
    </location>
</feature>
<feature type="domain" description="GFO/IDH/MocA-like oxidoreductase" evidence="2">
    <location>
        <begin position="181"/>
        <end position="306"/>
    </location>
</feature>
<dbReference type="Gene3D" id="3.40.50.720">
    <property type="entry name" value="NAD(P)-binding Rossmann-like Domain"/>
    <property type="match status" value="1"/>
</dbReference>
<dbReference type="SUPFAM" id="SSF55347">
    <property type="entry name" value="Glyceraldehyde-3-phosphate dehydrogenase-like, C-terminal domain"/>
    <property type="match status" value="1"/>
</dbReference>
<dbReference type="Pfam" id="PF22725">
    <property type="entry name" value="GFO_IDH_MocA_C3"/>
    <property type="match status" value="1"/>
</dbReference>
<dbReference type="SUPFAM" id="SSF51735">
    <property type="entry name" value="NAD(P)-binding Rossmann-fold domains"/>
    <property type="match status" value="1"/>
</dbReference>
<proteinExistence type="predicted"/>
<protein>
    <recommendedName>
        <fullName evidence="5">Gfo/Idh/MocA family oxidoreductase</fullName>
    </recommendedName>
</protein>
<evidence type="ECO:0000259" key="2">
    <source>
        <dbReference type="Pfam" id="PF22725"/>
    </source>
</evidence>
<dbReference type="Pfam" id="PF01408">
    <property type="entry name" value="GFO_IDH_MocA"/>
    <property type="match status" value="1"/>
</dbReference>
<gene>
    <name evidence="3" type="ORF">GNZ18_28595</name>
</gene>
<dbReference type="PANTHER" id="PTHR43249">
    <property type="entry name" value="UDP-N-ACETYL-2-AMINO-2-DEOXY-D-GLUCURONATE OXIDASE"/>
    <property type="match status" value="1"/>
</dbReference>
<dbReference type="InterPro" id="IPR036291">
    <property type="entry name" value="NAD(P)-bd_dom_sf"/>
</dbReference>
<evidence type="ECO:0000259" key="1">
    <source>
        <dbReference type="Pfam" id="PF01408"/>
    </source>
</evidence>
<sequence length="404" mass="43034">MKASQHGFTEAITDLLSCDGNLRRSSMTSNISTNAPRGGRQMRLLIVGAGQRMTSVLLPALRRAGPALQVAAICDPDPTTTARVAELAAAGHLPSVVPVFPDVDKALDAGPYEVAVLACPHDLHQELTLRLADDGIAVWKEKPYALSLEHAVQLTGRDVRVLAHRPHGQLLQIAADRLAAWGRLLSYRIRITRPTGDYTGTWRASADRAGGGAICDLGYHAFDLISRLTGRYSVRHTADRYERHHAHPATVYAVTAASPAHRPPVEVEESAHLTITHTDGCAGSVYLSRCEGRADEVDLVAEHGRITVSADRALLQVTAVPGGSARCVELTAVEDDPWAAMLRHHTRTLGDRSVTAMEAQAGIAATALMEAAFTSVRLHRPIAVACAPTSPASGASPTLEGVTS</sequence>
<reference evidence="3 4" key="1">
    <citation type="submission" date="2019-11" db="EMBL/GenBank/DDBJ databases">
        <authorList>
            <person name="Cao P."/>
        </authorList>
    </citation>
    <scope>NUCLEOTIDE SEQUENCE [LARGE SCALE GENOMIC DNA]</scope>
    <source>
        <strain evidence="3 4">NEAU-AAG5</strain>
    </source>
</reference>
<organism evidence="3 4">
    <name type="scientific">Actinomadura litoris</name>
    <dbReference type="NCBI Taxonomy" id="2678616"/>
    <lineage>
        <taxon>Bacteria</taxon>
        <taxon>Bacillati</taxon>
        <taxon>Actinomycetota</taxon>
        <taxon>Actinomycetes</taxon>
        <taxon>Streptosporangiales</taxon>
        <taxon>Thermomonosporaceae</taxon>
        <taxon>Actinomadura</taxon>
    </lineage>
</organism>
<accession>A0A7K1L7V9</accession>
<dbReference type="InterPro" id="IPR052515">
    <property type="entry name" value="Gfo/Idh/MocA_Oxidoreductase"/>
</dbReference>